<keyword evidence="2" id="KW-1185">Reference proteome</keyword>
<sequence>VSNVLHDFDLPISLSVLHNFGGAQGVQAGLMAKKQRIEATTGPQVPEKDGRKHARTLSISDYKRRIGVFLNSA</sequence>
<dbReference type="Proteomes" id="UP000291084">
    <property type="component" value="Chromosome 4"/>
</dbReference>
<dbReference type="AlphaFoldDB" id="A0A0S3RYD7"/>
<organism evidence="1 2">
    <name type="scientific">Vigna angularis var. angularis</name>
    <dbReference type="NCBI Taxonomy" id="157739"/>
    <lineage>
        <taxon>Eukaryota</taxon>
        <taxon>Viridiplantae</taxon>
        <taxon>Streptophyta</taxon>
        <taxon>Embryophyta</taxon>
        <taxon>Tracheophyta</taxon>
        <taxon>Spermatophyta</taxon>
        <taxon>Magnoliopsida</taxon>
        <taxon>eudicotyledons</taxon>
        <taxon>Gunneridae</taxon>
        <taxon>Pentapetalae</taxon>
        <taxon>rosids</taxon>
        <taxon>fabids</taxon>
        <taxon>Fabales</taxon>
        <taxon>Fabaceae</taxon>
        <taxon>Papilionoideae</taxon>
        <taxon>50 kb inversion clade</taxon>
        <taxon>NPAAA clade</taxon>
        <taxon>indigoferoid/millettioid clade</taxon>
        <taxon>Phaseoleae</taxon>
        <taxon>Vigna</taxon>
    </lineage>
</organism>
<name>A0A0S3RYD7_PHAAN</name>
<evidence type="ECO:0000313" key="1">
    <source>
        <dbReference type="EMBL" id="BAT85596.1"/>
    </source>
</evidence>
<protein>
    <submittedName>
        <fullName evidence="1">Uncharacterized protein</fullName>
    </submittedName>
</protein>
<accession>A0A0S3RYD7</accession>
<proteinExistence type="predicted"/>
<feature type="non-terminal residue" evidence="1">
    <location>
        <position position="1"/>
    </location>
</feature>
<reference evidence="1 2" key="1">
    <citation type="journal article" date="2015" name="Sci. Rep.">
        <title>The power of single molecule real-time sequencing technology in the de novo assembly of a eukaryotic genome.</title>
        <authorList>
            <person name="Sakai H."/>
            <person name="Naito K."/>
            <person name="Ogiso-Tanaka E."/>
            <person name="Takahashi Y."/>
            <person name="Iseki K."/>
            <person name="Muto C."/>
            <person name="Satou K."/>
            <person name="Teruya K."/>
            <person name="Shiroma A."/>
            <person name="Shimoji M."/>
            <person name="Hirano T."/>
            <person name="Itoh T."/>
            <person name="Kaga A."/>
            <person name="Tomooka N."/>
        </authorList>
    </citation>
    <scope>NUCLEOTIDE SEQUENCE [LARGE SCALE GENOMIC DNA]</scope>
    <source>
        <strain evidence="2">cv. Shumari</strain>
    </source>
</reference>
<evidence type="ECO:0000313" key="2">
    <source>
        <dbReference type="Proteomes" id="UP000291084"/>
    </source>
</evidence>
<dbReference type="EMBL" id="AP015037">
    <property type="protein sequence ID" value="BAT85596.1"/>
    <property type="molecule type" value="Genomic_DNA"/>
</dbReference>
<gene>
    <name evidence="1" type="primary">Vigan.04G315900</name>
    <name evidence="1" type="ORF">VIGAN_04315900</name>
</gene>